<organism evidence="2 3">
    <name type="scientific">Nocardioides fonticola</name>
    <dbReference type="NCBI Taxonomy" id="450363"/>
    <lineage>
        <taxon>Bacteria</taxon>
        <taxon>Bacillati</taxon>
        <taxon>Actinomycetota</taxon>
        <taxon>Actinomycetes</taxon>
        <taxon>Propionibacteriales</taxon>
        <taxon>Nocardioidaceae</taxon>
        <taxon>Nocardioides</taxon>
    </lineage>
</organism>
<gene>
    <name evidence="2" type="ORF">GCM10022215_04090</name>
</gene>
<dbReference type="EMBL" id="BAAAZH010000003">
    <property type="protein sequence ID" value="GAA4109634.1"/>
    <property type="molecule type" value="Genomic_DNA"/>
</dbReference>
<dbReference type="Proteomes" id="UP001501495">
    <property type="component" value="Unassembled WGS sequence"/>
</dbReference>
<feature type="chain" id="PRO_5047402384" description="Ig-like domain-containing protein" evidence="1">
    <location>
        <begin position="24"/>
        <end position="142"/>
    </location>
</feature>
<name>A0ABP7XAP1_9ACTN</name>
<evidence type="ECO:0000313" key="3">
    <source>
        <dbReference type="Proteomes" id="UP001501495"/>
    </source>
</evidence>
<evidence type="ECO:0008006" key="4">
    <source>
        <dbReference type="Google" id="ProtNLM"/>
    </source>
</evidence>
<reference evidence="3" key="1">
    <citation type="journal article" date="2019" name="Int. J. Syst. Evol. Microbiol.">
        <title>The Global Catalogue of Microorganisms (GCM) 10K type strain sequencing project: providing services to taxonomists for standard genome sequencing and annotation.</title>
        <authorList>
            <consortium name="The Broad Institute Genomics Platform"/>
            <consortium name="The Broad Institute Genome Sequencing Center for Infectious Disease"/>
            <person name="Wu L."/>
            <person name="Ma J."/>
        </authorList>
    </citation>
    <scope>NUCLEOTIDE SEQUENCE [LARGE SCALE GENOMIC DNA]</scope>
    <source>
        <strain evidence="3">JCM 16703</strain>
    </source>
</reference>
<evidence type="ECO:0000313" key="2">
    <source>
        <dbReference type="EMBL" id="GAA4109634.1"/>
    </source>
</evidence>
<proteinExistence type="predicted"/>
<keyword evidence="1" id="KW-0732">Signal</keyword>
<comment type="caution">
    <text evidence="2">The sequence shown here is derived from an EMBL/GenBank/DDBJ whole genome shotgun (WGS) entry which is preliminary data.</text>
</comment>
<protein>
    <recommendedName>
        <fullName evidence="4">Ig-like domain-containing protein</fullName>
    </recommendedName>
</protein>
<accession>A0ABP7XAP1</accession>
<evidence type="ECO:0000256" key="1">
    <source>
        <dbReference type="SAM" id="SignalP"/>
    </source>
</evidence>
<keyword evidence="3" id="KW-1185">Reference proteome</keyword>
<dbReference type="RefSeq" id="WP_344731538.1">
    <property type="nucleotide sequence ID" value="NZ_BAAAZH010000003.1"/>
</dbReference>
<sequence>MKKLISATLIAGLLALTPVGAEADTSGGQAIPASCSAPSTSASSGSNGTLTVDCSVGTTRTAAGARRADANDGRLRIKVWLKQDGKIKQKFVMFRRVTVGKTYNVQTWTLKYPGTYRVKLGFRPDKGTRFAKSITYTKIRVS</sequence>
<feature type="signal peptide" evidence="1">
    <location>
        <begin position="1"/>
        <end position="23"/>
    </location>
</feature>